<evidence type="ECO:0000313" key="17">
    <source>
        <dbReference type="EMBL" id="KJE89168.1"/>
    </source>
</evidence>
<evidence type="ECO:0000256" key="7">
    <source>
        <dbReference type="ARBA" id="ARBA00023002"/>
    </source>
</evidence>
<feature type="domain" description="Acyl-CoA oxidase C-alpha1" evidence="16">
    <location>
        <begin position="315"/>
        <end position="472"/>
    </location>
</feature>
<proteinExistence type="inferred from homology"/>
<evidence type="ECO:0000256" key="8">
    <source>
        <dbReference type="ARBA" id="ARBA00023098"/>
    </source>
</evidence>
<dbReference type="GO" id="GO:0033540">
    <property type="term" value="P:fatty acid beta-oxidation using acyl-CoA oxidase"/>
    <property type="evidence" value="ECO:0007669"/>
    <property type="project" value="TreeGrafter"/>
</dbReference>
<evidence type="ECO:0000256" key="13">
    <source>
        <dbReference type="SAM" id="MobiDB-lite"/>
    </source>
</evidence>
<gene>
    <name evidence="17" type="ORF">CAOG_000694</name>
</gene>
<dbReference type="Proteomes" id="UP000008743">
    <property type="component" value="Unassembled WGS sequence"/>
</dbReference>
<dbReference type="PhylomeDB" id="A0A0D2WJ11"/>
<evidence type="ECO:0000256" key="12">
    <source>
        <dbReference type="PIRSR" id="PIRSR000168-2"/>
    </source>
</evidence>
<evidence type="ECO:0000256" key="11">
    <source>
        <dbReference type="PIRSR" id="PIRSR000168-1"/>
    </source>
</evidence>
<keyword evidence="4 10" id="KW-0285">Flavoprotein</keyword>
<dbReference type="RefSeq" id="XP_004365565.1">
    <property type="nucleotide sequence ID" value="XM_004365508.2"/>
</dbReference>
<dbReference type="InterPro" id="IPR036250">
    <property type="entry name" value="AcylCo_DH-like_C"/>
</dbReference>
<dbReference type="OrthoDB" id="538336at2759"/>
<keyword evidence="8" id="KW-0443">Lipid metabolism</keyword>
<comment type="similarity">
    <text evidence="3 10">Belongs to the acyl-CoA oxidase family.</text>
</comment>
<keyword evidence="18" id="KW-1185">Reference proteome</keyword>
<dbReference type="InterPro" id="IPR002655">
    <property type="entry name" value="Acyl-CoA_oxidase_C"/>
</dbReference>
<evidence type="ECO:0000256" key="3">
    <source>
        <dbReference type="ARBA" id="ARBA00006288"/>
    </source>
</evidence>
<dbReference type="PANTHER" id="PTHR10909">
    <property type="entry name" value="ELECTRON TRANSPORT OXIDOREDUCTASE"/>
    <property type="match status" value="1"/>
</dbReference>
<dbReference type="InterPro" id="IPR046373">
    <property type="entry name" value="Acyl-CoA_Oxase/DH_mid-dom_sf"/>
</dbReference>
<dbReference type="SUPFAM" id="SSF56645">
    <property type="entry name" value="Acyl-CoA dehydrogenase NM domain-like"/>
    <property type="match status" value="1"/>
</dbReference>
<reference evidence="18" key="1">
    <citation type="submission" date="2011-02" db="EMBL/GenBank/DDBJ databases">
        <title>The Genome Sequence of Capsaspora owczarzaki ATCC 30864.</title>
        <authorList>
            <person name="Russ C."/>
            <person name="Cuomo C."/>
            <person name="Burger G."/>
            <person name="Gray M.W."/>
            <person name="Holland P.W.H."/>
            <person name="King N."/>
            <person name="Lang F.B.F."/>
            <person name="Roger A.J."/>
            <person name="Ruiz-Trillo I."/>
            <person name="Young S.K."/>
            <person name="Zeng Q."/>
            <person name="Gargeya S."/>
            <person name="Alvarado L."/>
            <person name="Berlin A."/>
            <person name="Chapman S.B."/>
            <person name="Chen Z."/>
            <person name="Freedman E."/>
            <person name="Gellesch M."/>
            <person name="Goldberg J."/>
            <person name="Griggs A."/>
            <person name="Gujja S."/>
            <person name="Heilman E."/>
            <person name="Heiman D."/>
            <person name="Howarth C."/>
            <person name="Mehta T."/>
            <person name="Neiman D."/>
            <person name="Pearson M."/>
            <person name="Roberts A."/>
            <person name="Saif S."/>
            <person name="Shea T."/>
            <person name="Shenoy N."/>
            <person name="Sisk P."/>
            <person name="Stolte C."/>
            <person name="Sykes S."/>
            <person name="White J."/>
            <person name="Yandava C."/>
            <person name="Haas B."/>
            <person name="Nusbaum C."/>
            <person name="Birren B."/>
        </authorList>
    </citation>
    <scope>NUCLEOTIDE SEQUENCE</scope>
    <source>
        <strain evidence="18">ATCC 30864</strain>
    </source>
</reference>
<dbReference type="InterPro" id="IPR012258">
    <property type="entry name" value="Acyl-CoA_oxidase"/>
</dbReference>
<dbReference type="FunFam" id="2.40.110.10:FF:000005">
    <property type="entry name" value="Acyl-coenzyme A oxidase"/>
    <property type="match status" value="1"/>
</dbReference>
<evidence type="ECO:0000256" key="9">
    <source>
        <dbReference type="ARBA" id="ARBA00023140"/>
    </source>
</evidence>
<dbReference type="GO" id="GO:0071949">
    <property type="term" value="F:FAD binding"/>
    <property type="evidence" value="ECO:0007669"/>
    <property type="project" value="InterPro"/>
</dbReference>
<feature type="region of interest" description="Disordered" evidence="13">
    <location>
        <begin position="19"/>
        <end position="41"/>
    </location>
</feature>
<dbReference type="Pfam" id="PF22924">
    <property type="entry name" value="ACOX_C_alpha1"/>
    <property type="match status" value="1"/>
</dbReference>
<dbReference type="FunFam" id="1.20.140.10:FF:000007">
    <property type="entry name" value="Acyl-coenzyme A oxidase"/>
    <property type="match status" value="1"/>
</dbReference>
<name>A0A0D2WJ11_CAPO3</name>
<dbReference type="GO" id="GO:0055088">
    <property type="term" value="P:lipid homeostasis"/>
    <property type="evidence" value="ECO:0007669"/>
    <property type="project" value="TreeGrafter"/>
</dbReference>
<accession>A0A0D2WJ11</accession>
<dbReference type="GO" id="GO:0005504">
    <property type="term" value="F:fatty acid binding"/>
    <property type="evidence" value="ECO:0007669"/>
    <property type="project" value="TreeGrafter"/>
</dbReference>
<dbReference type="InterPro" id="IPR009100">
    <property type="entry name" value="AcylCoA_DH/oxidase_NM_dom_sf"/>
</dbReference>
<feature type="active site" description="Proton acceptor" evidence="11">
    <location>
        <position position="457"/>
    </location>
</feature>
<dbReference type="GO" id="GO:0003997">
    <property type="term" value="F:acyl-CoA oxidase activity"/>
    <property type="evidence" value="ECO:0007669"/>
    <property type="project" value="InterPro"/>
</dbReference>
<dbReference type="Gene3D" id="1.20.140.10">
    <property type="entry name" value="Butyryl-CoA Dehydrogenase, subunit A, domain 3"/>
    <property type="match status" value="2"/>
</dbReference>
<keyword evidence="5 10" id="KW-0274">FAD</keyword>
<evidence type="ECO:0000259" key="15">
    <source>
        <dbReference type="Pfam" id="PF02770"/>
    </source>
</evidence>
<dbReference type="PIRSF" id="PIRSF000168">
    <property type="entry name" value="Acyl-CoA_oxidase"/>
    <property type="match status" value="1"/>
</dbReference>
<comment type="subcellular location">
    <subcellularLocation>
        <location evidence="2">Peroxisome</location>
    </subcellularLocation>
</comment>
<dbReference type="AlphaFoldDB" id="A0A0D2WJ11"/>
<dbReference type="InterPro" id="IPR055060">
    <property type="entry name" value="ACOX_C_alpha1"/>
</dbReference>
<feature type="binding site" evidence="12">
    <location>
        <position position="213"/>
    </location>
    <ligand>
        <name>FAD</name>
        <dbReference type="ChEBI" id="CHEBI:57692"/>
    </ligand>
</feature>
<feature type="compositionally biased region" description="Low complexity" evidence="13">
    <location>
        <begin position="19"/>
        <end position="29"/>
    </location>
</feature>
<dbReference type="Pfam" id="PF01756">
    <property type="entry name" value="ACOX"/>
    <property type="match status" value="1"/>
</dbReference>
<dbReference type="FunFam" id="1.20.140.10:FF:000010">
    <property type="entry name" value="Acyl-coenzyme A oxidase"/>
    <property type="match status" value="1"/>
</dbReference>
<evidence type="ECO:0000259" key="14">
    <source>
        <dbReference type="Pfam" id="PF01756"/>
    </source>
</evidence>
<keyword evidence="6" id="KW-0276">Fatty acid metabolism</keyword>
<sequence length="705" mass="78847">MQRLNELAVHLSLHPEAAAGAAPSTTAHGTYHSAPSATSNSSTVSIDLLNKFVDKHNFATRKAMWELLKEPLFELDYNMSIKQLRDLTLRRLQRLSDLGYPYQMLDPNSTPESQMEVYARTDCMYMYDCNLTVRVGAHVNLWGGSVRNLGTEYHHEKYLKDIAYNRLPGCFAMTELGHGSNVKGLETTATFDKATQEFIINTPTESAQKFWIGNALTAHAATVFAQLHIGGVNRGIHAFIVPLRDANGKIPHNIRIADCGMKMGLNGVDNGRFWFNNVRIPRMNMLNRMANVTEDGEYLSMIEDNDMRFGAMVAELVAGRVSMIGGSTNLAKVGLTIAVLYSIARRQFGPDDSPERPIMDYLLHQRRLVPEIAGVYAMNATSHYVRNLWVNRSADFDERIRQMKEIHILASGLKALSGWQMRQALSTCREACGGQGYASWNRIPVLMADSDVFMTFEGDNNVLLVQVARQLVKEYARAMEKGQAGIPQFAKPTDRLAHMAGTARGVPLSAAKPVVWDASAQRFVEVNLSAFDNGSKHRNAEFQMRIFEIREYDAIKRLIAALSAKKAAGHNDDSAWNLCGELAAVCGQAYIERFVLTRFIEDIQTESSAPERLVLEKLRALHAMWRITTQPSFLAYQFIPRQDIEIMADEVNVILAELRPHLANLVKAFGVPQHLLPAITSDYVAAHSWAETLKASEFKGNVFHL</sequence>
<dbReference type="STRING" id="595528.A0A0D2WJ11"/>
<dbReference type="EMBL" id="KE346360">
    <property type="protein sequence ID" value="KJE89168.1"/>
    <property type="molecule type" value="Genomic_DNA"/>
</dbReference>
<evidence type="ECO:0000256" key="4">
    <source>
        <dbReference type="ARBA" id="ARBA00022630"/>
    </source>
</evidence>
<dbReference type="PANTHER" id="PTHR10909:SF352">
    <property type="entry name" value="ACYL-COENZYME A OXIDASE-LIKE PROTEIN"/>
    <property type="match status" value="1"/>
</dbReference>
<comment type="cofactor">
    <cofactor evidence="1">
        <name>FAD</name>
        <dbReference type="ChEBI" id="CHEBI:57692"/>
    </cofactor>
</comment>
<dbReference type="Pfam" id="PF02770">
    <property type="entry name" value="Acyl-CoA_dh_M"/>
    <property type="match status" value="1"/>
</dbReference>
<protein>
    <recommendedName>
        <fullName evidence="10">Acyl-coenzyme A oxidase</fullName>
    </recommendedName>
</protein>
<dbReference type="GO" id="GO:0005777">
    <property type="term" value="C:peroxisome"/>
    <property type="evidence" value="ECO:0007669"/>
    <property type="project" value="UniProtKB-SubCell"/>
</dbReference>
<dbReference type="InParanoid" id="A0A0D2WJ11"/>
<evidence type="ECO:0000256" key="2">
    <source>
        <dbReference type="ARBA" id="ARBA00004275"/>
    </source>
</evidence>
<evidence type="ECO:0000259" key="16">
    <source>
        <dbReference type="Pfam" id="PF22924"/>
    </source>
</evidence>
<keyword evidence="9" id="KW-0576">Peroxisome</keyword>
<evidence type="ECO:0000313" key="18">
    <source>
        <dbReference type="Proteomes" id="UP000008743"/>
    </source>
</evidence>
<evidence type="ECO:0000256" key="5">
    <source>
        <dbReference type="ARBA" id="ARBA00022827"/>
    </source>
</evidence>
<evidence type="ECO:0000256" key="10">
    <source>
        <dbReference type="PIRNR" id="PIRNR000168"/>
    </source>
</evidence>
<evidence type="ECO:0000256" key="6">
    <source>
        <dbReference type="ARBA" id="ARBA00022832"/>
    </source>
</evidence>
<dbReference type="eggNOG" id="KOG0135">
    <property type="taxonomic scope" value="Eukaryota"/>
</dbReference>
<dbReference type="InterPro" id="IPR006091">
    <property type="entry name" value="Acyl-CoA_Oxase/DH_mid-dom"/>
</dbReference>
<evidence type="ECO:0000256" key="1">
    <source>
        <dbReference type="ARBA" id="ARBA00001974"/>
    </source>
</evidence>
<dbReference type="OMA" id="WKLPGCF"/>
<feature type="domain" description="Acyl-CoA oxidase C-terminal" evidence="14">
    <location>
        <begin position="541"/>
        <end position="677"/>
    </location>
</feature>
<feature type="binding site" evidence="12">
    <location>
        <position position="174"/>
    </location>
    <ligand>
        <name>FAD</name>
        <dbReference type="ChEBI" id="CHEBI:57692"/>
    </ligand>
</feature>
<organism evidence="17 18">
    <name type="scientific">Capsaspora owczarzaki (strain ATCC 30864)</name>
    <dbReference type="NCBI Taxonomy" id="595528"/>
    <lineage>
        <taxon>Eukaryota</taxon>
        <taxon>Filasterea</taxon>
        <taxon>Capsaspora</taxon>
    </lineage>
</organism>
<feature type="domain" description="Acyl-CoA oxidase/dehydrogenase middle" evidence="15">
    <location>
        <begin position="170"/>
        <end position="278"/>
    </location>
</feature>
<keyword evidence="7" id="KW-0560">Oxidoreductase</keyword>
<dbReference type="Gene3D" id="2.40.110.10">
    <property type="entry name" value="Butyryl-CoA Dehydrogenase, subunit A, domain 2"/>
    <property type="match status" value="1"/>
</dbReference>
<dbReference type="SUPFAM" id="SSF47203">
    <property type="entry name" value="Acyl-CoA dehydrogenase C-terminal domain-like"/>
    <property type="match status" value="2"/>
</dbReference>